<keyword evidence="3" id="KW-1185">Reference proteome</keyword>
<gene>
    <name evidence="2" type="ORF">C1H46_009849</name>
</gene>
<sequence>MQQDDVMEVDESLSPLDESDVPTTDISGGCCFLLTDENMDLVHAAFPVEVDRFLQEKELKQLKRRKTTGGKPETPGSEGI</sequence>
<evidence type="ECO:0000313" key="3">
    <source>
        <dbReference type="Proteomes" id="UP000315295"/>
    </source>
</evidence>
<protein>
    <submittedName>
        <fullName evidence="2">Uncharacterized protein</fullName>
    </submittedName>
</protein>
<proteinExistence type="predicted"/>
<organism evidence="2 3">
    <name type="scientific">Malus baccata</name>
    <name type="common">Siberian crab apple</name>
    <name type="synonym">Pyrus baccata</name>
    <dbReference type="NCBI Taxonomy" id="106549"/>
    <lineage>
        <taxon>Eukaryota</taxon>
        <taxon>Viridiplantae</taxon>
        <taxon>Streptophyta</taxon>
        <taxon>Embryophyta</taxon>
        <taxon>Tracheophyta</taxon>
        <taxon>Spermatophyta</taxon>
        <taxon>Magnoliopsida</taxon>
        <taxon>eudicotyledons</taxon>
        <taxon>Gunneridae</taxon>
        <taxon>Pentapetalae</taxon>
        <taxon>rosids</taxon>
        <taxon>fabids</taxon>
        <taxon>Rosales</taxon>
        <taxon>Rosaceae</taxon>
        <taxon>Amygdaloideae</taxon>
        <taxon>Maleae</taxon>
        <taxon>Malus</taxon>
    </lineage>
</organism>
<dbReference type="AlphaFoldDB" id="A0A540N0G8"/>
<dbReference type="STRING" id="106549.A0A540N0G8"/>
<feature type="compositionally biased region" description="Acidic residues" evidence="1">
    <location>
        <begin position="1"/>
        <end position="11"/>
    </location>
</feature>
<accession>A0A540N0G8</accession>
<evidence type="ECO:0000256" key="1">
    <source>
        <dbReference type="SAM" id="MobiDB-lite"/>
    </source>
</evidence>
<dbReference type="Proteomes" id="UP000315295">
    <property type="component" value="Unassembled WGS sequence"/>
</dbReference>
<dbReference type="EMBL" id="VIEB01000138">
    <property type="protein sequence ID" value="TQE04542.1"/>
    <property type="molecule type" value="Genomic_DNA"/>
</dbReference>
<name>A0A540N0G8_MALBA</name>
<feature type="region of interest" description="Disordered" evidence="1">
    <location>
        <begin position="61"/>
        <end position="80"/>
    </location>
</feature>
<reference evidence="2 3" key="1">
    <citation type="journal article" date="2019" name="G3 (Bethesda)">
        <title>Sequencing of a Wild Apple (Malus baccata) Genome Unravels the Differences Between Cultivated and Wild Apple Species Regarding Disease Resistance and Cold Tolerance.</title>
        <authorList>
            <person name="Chen X."/>
        </authorList>
    </citation>
    <scope>NUCLEOTIDE SEQUENCE [LARGE SCALE GENOMIC DNA]</scope>
    <source>
        <strain evidence="3">cv. Shandingzi</strain>
        <tissue evidence="2">Leaves</tissue>
    </source>
</reference>
<evidence type="ECO:0000313" key="2">
    <source>
        <dbReference type="EMBL" id="TQE04542.1"/>
    </source>
</evidence>
<comment type="caution">
    <text evidence="2">The sequence shown here is derived from an EMBL/GenBank/DDBJ whole genome shotgun (WGS) entry which is preliminary data.</text>
</comment>
<feature type="region of interest" description="Disordered" evidence="1">
    <location>
        <begin position="1"/>
        <end position="22"/>
    </location>
</feature>